<feature type="binding site" evidence="11">
    <location>
        <position position="171"/>
    </location>
    <ligand>
        <name>Zn(2+)</name>
        <dbReference type="ChEBI" id="CHEBI:29105"/>
        <label>2</label>
    </ligand>
</feature>
<evidence type="ECO:0000313" key="14">
    <source>
        <dbReference type="Proteomes" id="UP000509704"/>
    </source>
</evidence>
<dbReference type="InterPro" id="IPR028651">
    <property type="entry name" value="ING_fam"/>
</dbReference>
<dbReference type="GO" id="GO:0008270">
    <property type="term" value="F:zinc ion binding"/>
    <property type="evidence" value="ECO:0007669"/>
    <property type="project" value="UniProtKB-KW"/>
</dbReference>
<feature type="binding site" evidence="11">
    <location>
        <position position="131"/>
    </location>
    <ligand>
        <name>Zn(2+)</name>
        <dbReference type="ChEBI" id="CHEBI:29105"/>
        <label>1</label>
    </ligand>
</feature>
<feature type="binding site" evidence="11">
    <location>
        <position position="158"/>
    </location>
    <ligand>
        <name>Zn(2+)</name>
        <dbReference type="ChEBI" id="CHEBI:29105"/>
        <label>1</label>
    </ligand>
</feature>
<dbReference type="InterPro" id="IPR001965">
    <property type="entry name" value="Znf_PHD"/>
</dbReference>
<feature type="site" description="Histone H3K4me3 binding" evidence="10">
    <location>
        <position position="153"/>
    </location>
</feature>
<reference evidence="13 14" key="1">
    <citation type="submission" date="2020-07" db="EMBL/GenBank/DDBJ databases">
        <title>The yeast mating-type switching endonuclease HO is a domesticated member of an unorthodox homing genetic element family.</title>
        <authorList>
            <person name="Coughlan A.Y."/>
            <person name="Lombardi L."/>
            <person name="Braun-Galleani S."/>
            <person name="Martos A.R."/>
            <person name="Galeote V."/>
            <person name="Bigey F."/>
            <person name="Dequin S."/>
            <person name="Byrne K.P."/>
            <person name="Wolfe K.H."/>
        </authorList>
    </citation>
    <scope>NUCLEOTIDE SEQUENCE [LARGE SCALE GENOMIC DNA]</scope>
    <source>
        <strain evidence="13 14">NRRL Y-6702</strain>
    </source>
</reference>
<dbReference type="RefSeq" id="XP_037145777.1">
    <property type="nucleotide sequence ID" value="XM_037289882.1"/>
</dbReference>
<keyword evidence="7" id="KW-0805">Transcription regulation</keyword>
<accession>A0A7H9B8J3</accession>
<keyword evidence="6 11" id="KW-0862">Zinc</keyword>
<feature type="binding site" evidence="11">
    <location>
        <position position="144"/>
    </location>
    <ligand>
        <name>Zn(2+)</name>
        <dbReference type="ChEBI" id="CHEBI:29105"/>
        <label>2</label>
    </ligand>
</feature>
<evidence type="ECO:0000256" key="7">
    <source>
        <dbReference type="ARBA" id="ARBA00023015"/>
    </source>
</evidence>
<organism evidence="13 14">
    <name type="scientific">Zygotorulaspora mrakii</name>
    <name type="common">Zygosaccharomyces mrakii</name>
    <dbReference type="NCBI Taxonomy" id="42260"/>
    <lineage>
        <taxon>Eukaryota</taxon>
        <taxon>Fungi</taxon>
        <taxon>Dikarya</taxon>
        <taxon>Ascomycota</taxon>
        <taxon>Saccharomycotina</taxon>
        <taxon>Saccharomycetes</taxon>
        <taxon>Saccharomycetales</taxon>
        <taxon>Saccharomycetaceae</taxon>
        <taxon>Zygotorulaspora</taxon>
    </lineage>
</organism>
<feature type="binding site" evidence="11">
    <location>
        <position position="175"/>
    </location>
    <ligand>
        <name>Zn(2+)</name>
        <dbReference type="ChEBI" id="CHEBI:29105"/>
        <label>2</label>
    </ligand>
</feature>
<comment type="similarity">
    <text evidence="2">Belongs to the ING family.</text>
</comment>
<dbReference type="InterPro" id="IPR042020">
    <property type="entry name" value="ING3_PHD"/>
</dbReference>
<evidence type="ECO:0000256" key="11">
    <source>
        <dbReference type="PIRSR" id="PIRSR628651-51"/>
    </source>
</evidence>
<dbReference type="GO" id="GO:0005634">
    <property type="term" value="C:nucleus"/>
    <property type="evidence" value="ECO:0007669"/>
    <property type="project" value="UniProtKB-SubCell"/>
</dbReference>
<feature type="site" description="Histone H3K4me3 binding" evidence="10">
    <location>
        <position position="145"/>
    </location>
</feature>
<dbReference type="OrthoDB" id="5411773at2759"/>
<proteinExistence type="inferred from homology"/>
<dbReference type="PANTHER" id="PTHR10333:SF103">
    <property type="entry name" value="INHIBITOR OF GROWTH PROTEIN 3"/>
    <property type="match status" value="1"/>
</dbReference>
<feature type="domain" description="Zinc finger PHD-type" evidence="12">
    <location>
        <begin position="130"/>
        <end position="176"/>
    </location>
</feature>
<dbReference type="InterPro" id="IPR011011">
    <property type="entry name" value="Znf_FYVE_PHD"/>
</dbReference>
<dbReference type="SMART" id="SM00249">
    <property type="entry name" value="PHD"/>
    <property type="match status" value="1"/>
</dbReference>
<evidence type="ECO:0000256" key="8">
    <source>
        <dbReference type="ARBA" id="ARBA00023163"/>
    </source>
</evidence>
<evidence type="ECO:0000256" key="2">
    <source>
        <dbReference type="ARBA" id="ARBA00010210"/>
    </source>
</evidence>
<name>A0A7H9B8J3_ZYGMR</name>
<keyword evidence="4 11" id="KW-0479">Metal-binding</keyword>
<dbReference type="SUPFAM" id="SSF57903">
    <property type="entry name" value="FYVE/PHD zinc finger"/>
    <property type="match status" value="1"/>
</dbReference>
<keyword evidence="5" id="KW-0863">Zinc-finger</keyword>
<dbReference type="EMBL" id="CP058609">
    <property type="protein sequence ID" value="QLG74052.1"/>
    <property type="molecule type" value="Genomic_DNA"/>
</dbReference>
<protein>
    <recommendedName>
        <fullName evidence="3">Inhibitor of growth protein 3</fullName>
    </recommendedName>
</protein>
<dbReference type="Proteomes" id="UP000509704">
    <property type="component" value="Chromosome 6"/>
</dbReference>
<dbReference type="AlphaFoldDB" id="A0A7H9B8J3"/>
<evidence type="ECO:0000259" key="12">
    <source>
        <dbReference type="SMART" id="SM00249"/>
    </source>
</evidence>
<dbReference type="KEGG" id="zmk:HG535_0F05640"/>
<keyword evidence="8" id="KW-0804">Transcription</keyword>
<feature type="binding site" evidence="11">
    <location>
        <position position="133"/>
    </location>
    <ligand>
        <name>Zn(2+)</name>
        <dbReference type="ChEBI" id="CHEBI:29105"/>
        <label>1</label>
    </ligand>
</feature>
<feature type="site" description="Histone H3K4me3 binding" evidence="10">
    <location>
        <position position="141"/>
    </location>
</feature>
<feature type="site" description="Histone H3K4me3 binding" evidence="10">
    <location>
        <position position="130"/>
    </location>
</feature>
<evidence type="ECO:0000256" key="5">
    <source>
        <dbReference type="ARBA" id="ARBA00022771"/>
    </source>
</evidence>
<dbReference type="InterPro" id="IPR013083">
    <property type="entry name" value="Znf_RING/FYVE/PHD"/>
</dbReference>
<evidence type="ECO:0000256" key="9">
    <source>
        <dbReference type="ARBA" id="ARBA00023242"/>
    </source>
</evidence>
<dbReference type="PANTHER" id="PTHR10333">
    <property type="entry name" value="INHIBITOR OF GROWTH PROTEIN"/>
    <property type="match status" value="1"/>
</dbReference>
<dbReference type="GeneID" id="59237810"/>
<dbReference type="Gene3D" id="3.30.40.10">
    <property type="entry name" value="Zinc/RING finger domain, C3HC4 (zinc finger)"/>
    <property type="match status" value="1"/>
</dbReference>
<evidence type="ECO:0000256" key="4">
    <source>
        <dbReference type="ARBA" id="ARBA00022723"/>
    </source>
</evidence>
<feature type="binding site" evidence="11">
    <location>
        <position position="149"/>
    </location>
    <ligand>
        <name>Zn(2+)</name>
        <dbReference type="ChEBI" id="CHEBI:29105"/>
        <label>2</label>
    </ligand>
</feature>
<sequence length="196" mass="23102">MDIRYNFLNTLDHFPCELIRTLWILQSLDLQRDSIEKYEWSNAQMMSQSQLLCDLVNERIHALTSHRQELLLLMSIRKKYEAMMEKNDRALPKLTIKLNLKQQTTRDGDEKVSSNVKVRNNDTDENAKTYCICHKVSYGAMIACDNPKCPIEWFHYGCVGISKPPQGEWFCSESCKKQVQTKKRRNNKKGKRRRLN</sequence>
<evidence type="ECO:0000256" key="10">
    <source>
        <dbReference type="PIRSR" id="PIRSR628651-50"/>
    </source>
</evidence>
<keyword evidence="9" id="KW-0539">Nucleus</keyword>
<evidence type="ECO:0000256" key="3">
    <source>
        <dbReference type="ARBA" id="ARBA00021181"/>
    </source>
</evidence>
<dbReference type="CDD" id="cd15585">
    <property type="entry name" value="PHD_ING3"/>
    <property type="match status" value="1"/>
</dbReference>
<evidence type="ECO:0000256" key="1">
    <source>
        <dbReference type="ARBA" id="ARBA00004123"/>
    </source>
</evidence>
<evidence type="ECO:0000313" key="13">
    <source>
        <dbReference type="EMBL" id="QLG74052.1"/>
    </source>
</evidence>
<dbReference type="GO" id="GO:0000785">
    <property type="term" value="C:chromatin"/>
    <property type="evidence" value="ECO:0007669"/>
    <property type="project" value="UniProtKB-ARBA"/>
</dbReference>
<keyword evidence="14" id="KW-1185">Reference proteome</keyword>
<comment type="subcellular location">
    <subcellularLocation>
        <location evidence="1">Nucleus</location>
    </subcellularLocation>
</comment>
<gene>
    <name evidence="13" type="ORF">HG535_0F05640</name>
</gene>
<feature type="binding site" evidence="11">
    <location>
        <position position="155"/>
    </location>
    <ligand>
        <name>Zn(2+)</name>
        <dbReference type="ChEBI" id="CHEBI:29105"/>
        <label>1</label>
    </ligand>
</feature>
<evidence type="ECO:0000256" key="6">
    <source>
        <dbReference type="ARBA" id="ARBA00022833"/>
    </source>
</evidence>